<name>A0ABP5J933_9ACTN</name>
<feature type="transmembrane region" description="Helical" evidence="1">
    <location>
        <begin position="32"/>
        <end position="54"/>
    </location>
</feature>
<evidence type="ECO:0000313" key="3">
    <source>
        <dbReference type="Proteomes" id="UP001500443"/>
    </source>
</evidence>
<keyword evidence="3" id="KW-1185">Reference proteome</keyword>
<dbReference type="Pfam" id="PF04341">
    <property type="entry name" value="DUF485"/>
    <property type="match status" value="1"/>
</dbReference>
<feature type="transmembrane region" description="Helical" evidence="1">
    <location>
        <begin position="66"/>
        <end position="88"/>
    </location>
</feature>
<reference evidence="3" key="1">
    <citation type="journal article" date="2019" name="Int. J. Syst. Evol. Microbiol.">
        <title>The Global Catalogue of Microorganisms (GCM) 10K type strain sequencing project: providing services to taxonomists for standard genome sequencing and annotation.</title>
        <authorList>
            <consortium name="The Broad Institute Genomics Platform"/>
            <consortium name="The Broad Institute Genome Sequencing Center for Infectious Disease"/>
            <person name="Wu L."/>
            <person name="Ma J."/>
        </authorList>
    </citation>
    <scope>NUCLEOTIDE SEQUENCE [LARGE SCALE GENOMIC DNA]</scope>
    <source>
        <strain evidence="3">JCM 15481</strain>
    </source>
</reference>
<dbReference type="RefSeq" id="WP_027752505.1">
    <property type="nucleotide sequence ID" value="NZ_BAAAPF010000019.1"/>
</dbReference>
<proteinExistence type="predicted"/>
<gene>
    <name evidence="2" type="ORF">GCM10009802_12230</name>
</gene>
<organism evidence="2 3">
    <name type="scientific">Streptomyces synnematoformans</name>
    <dbReference type="NCBI Taxonomy" id="415721"/>
    <lineage>
        <taxon>Bacteria</taxon>
        <taxon>Bacillati</taxon>
        <taxon>Actinomycetota</taxon>
        <taxon>Actinomycetes</taxon>
        <taxon>Kitasatosporales</taxon>
        <taxon>Streptomycetaceae</taxon>
        <taxon>Streptomyces</taxon>
    </lineage>
</organism>
<comment type="caution">
    <text evidence="2">The sequence shown here is derived from an EMBL/GenBank/DDBJ whole genome shotgun (WGS) entry which is preliminary data.</text>
</comment>
<evidence type="ECO:0000313" key="2">
    <source>
        <dbReference type="EMBL" id="GAA2113459.1"/>
    </source>
</evidence>
<protein>
    <submittedName>
        <fullName evidence="2">DUF485 domain-containing protein</fullName>
    </submittedName>
</protein>
<dbReference type="PANTHER" id="PTHR38441:SF1">
    <property type="entry name" value="MEMBRANE PROTEIN"/>
    <property type="match status" value="1"/>
</dbReference>
<dbReference type="EMBL" id="BAAAPF010000019">
    <property type="protein sequence ID" value="GAA2113459.1"/>
    <property type="molecule type" value="Genomic_DNA"/>
</dbReference>
<keyword evidence="1" id="KW-0812">Transmembrane</keyword>
<evidence type="ECO:0000256" key="1">
    <source>
        <dbReference type="SAM" id="Phobius"/>
    </source>
</evidence>
<dbReference type="InterPro" id="IPR007436">
    <property type="entry name" value="DUF485"/>
</dbReference>
<keyword evidence="1" id="KW-1133">Transmembrane helix</keyword>
<dbReference type="Proteomes" id="UP001500443">
    <property type="component" value="Unassembled WGS sequence"/>
</dbReference>
<dbReference type="PANTHER" id="PTHR38441">
    <property type="entry name" value="INTEGRAL MEMBRANE PROTEIN-RELATED"/>
    <property type="match status" value="1"/>
</dbReference>
<accession>A0ABP5J933</accession>
<keyword evidence="1" id="KW-0472">Membrane</keyword>
<sequence length="111" mass="12147">MSSTDSSADGDRYVAVHGSAGFKSLQRQTNSFLIRASVLFFGWWFAGTALAAFAPGFFRQEIGGPVNVGLLFMFLTFAVVVTVCATYLRYAANRLDPLTDQVRAELEGEPR</sequence>